<protein>
    <recommendedName>
        <fullName evidence="4">Proteophosphoglycan ppg4</fullName>
    </recommendedName>
</protein>
<accession>A0AAV5GXR6</accession>
<dbReference type="EMBL" id="BQKY01000016">
    <property type="protein sequence ID" value="GJN94260.1"/>
    <property type="molecule type" value="Genomic_DNA"/>
</dbReference>
<reference evidence="2 3" key="1">
    <citation type="submission" date="2021-12" db="EMBL/GenBank/DDBJ databases">
        <title>High titer production of polyol ester of fatty acids by Rhodotorula paludigena BS15 towards product separation-free biomass refinery.</title>
        <authorList>
            <person name="Mano J."/>
            <person name="Ono H."/>
            <person name="Tanaka T."/>
            <person name="Naito K."/>
            <person name="Sushida H."/>
            <person name="Ike M."/>
            <person name="Tokuyasu K."/>
            <person name="Kitaoka M."/>
        </authorList>
    </citation>
    <scope>NUCLEOTIDE SEQUENCE [LARGE SCALE GENOMIC DNA]</scope>
    <source>
        <strain evidence="2 3">BS15</strain>
    </source>
</reference>
<evidence type="ECO:0000256" key="1">
    <source>
        <dbReference type="SAM" id="MobiDB-lite"/>
    </source>
</evidence>
<gene>
    <name evidence="2" type="ORF">Rhopal_007334-T1</name>
</gene>
<name>A0AAV5GXR6_9BASI</name>
<sequence length="359" mass="38124">MASRVARECAAEAGVDGVPLPFVYDSLKALEPRLLAGLDRLTPIVGRQSSAGDPSFVPCHFSPAPRQPKGHTLPPTHLLSVDVADGAPVSSSASSEPLHLLVPIHALPWSLAVPSLAASLQLPAPAPTSSSERESSPRPSKRSKTASVSSGNSSSLSAKPKKRSAPQLVLLPLVSLPPPATPRRDAPRTFTPRALAALCRWITTRSASSTLSELFVASPAPTSVVGRALSAARQQQQRWLQPASAAPRAQSGGVVLAHERSLYTPEADRELYEQPFVSARSGAAPALGAEERLRALEEMGEGMRLLEVEDAGELCRVLEDEWRRAVDELGESSGGEESGEEDDEEEEEEPAAGDDEEKR</sequence>
<evidence type="ECO:0000313" key="2">
    <source>
        <dbReference type="EMBL" id="GJN94260.1"/>
    </source>
</evidence>
<dbReference type="Proteomes" id="UP001342314">
    <property type="component" value="Unassembled WGS sequence"/>
</dbReference>
<comment type="caution">
    <text evidence="2">The sequence shown here is derived from an EMBL/GenBank/DDBJ whole genome shotgun (WGS) entry which is preliminary data.</text>
</comment>
<dbReference type="AlphaFoldDB" id="A0AAV5GXR6"/>
<feature type="compositionally biased region" description="Low complexity" evidence="1">
    <location>
        <begin position="145"/>
        <end position="157"/>
    </location>
</feature>
<feature type="compositionally biased region" description="Acidic residues" evidence="1">
    <location>
        <begin position="337"/>
        <end position="359"/>
    </location>
</feature>
<proteinExistence type="predicted"/>
<organism evidence="2 3">
    <name type="scientific">Rhodotorula paludigena</name>
    <dbReference type="NCBI Taxonomy" id="86838"/>
    <lineage>
        <taxon>Eukaryota</taxon>
        <taxon>Fungi</taxon>
        <taxon>Dikarya</taxon>
        <taxon>Basidiomycota</taxon>
        <taxon>Pucciniomycotina</taxon>
        <taxon>Microbotryomycetes</taxon>
        <taxon>Sporidiobolales</taxon>
        <taxon>Sporidiobolaceae</taxon>
        <taxon>Rhodotorula</taxon>
    </lineage>
</organism>
<feature type="region of interest" description="Disordered" evidence="1">
    <location>
        <begin position="122"/>
        <end position="164"/>
    </location>
</feature>
<keyword evidence="3" id="KW-1185">Reference proteome</keyword>
<evidence type="ECO:0000313" key="3">
    <source>
        <dbReference type="Proteomes" id="UP001342314"/>
    </source>
</evidence>
<evidence type="ECO:0008006" key="4">
    <source>
        <dbReference type="Google" id="ProtNLM"/>
    </source>
</evidence>
<feature type="region of interest" description="Disordered" evidence="1">
    <location>
        <begin position="326"/>
        <end position="359"/>
    </location>
</feature>